<dbReference type="Gene3D" id="1.10.10.10">
    <property type="entry name" value="Winged helix-like DNA-binding domain superfamily/Winged helix DNA-binding domain"/>
    <property type="match status" value="1"/>
</dbReference>
<keyword evidence="8" id="KW-1185">Reference proteome</keyword>
<evidence type="ECO:0000256" key="5">
    <source>
        <dbReference type="SAM" id="MobiDB-lite"/>
    </source>
</evidence>
<feature type="compositionally biased region" description="Low complexity" evidence="5">
    <location>
        <begin position="637"/>
        <end position="650"/>
    </location>
</feature>
<dbReference type="SUPFAM" id="SSF46785">
    <property type="entry name" value="Winged helix' DNA-binding domain"/>
    <property type="match status" value="1"/>
</dbReference>
<dbReference type="AlphaFoldDB" id="J7RVA4"/>
<dbReference type="GO" id="GO:0003700">
    <property type="term" value="F:DNA-binding transcription factor activity"/>
    <property type="evidence" value="ECO:0007669"/>
    <property type="project" value="InterPro"/>
</dbReference>
<dbReference type="eggNOG" id="KOG0627">
    <property type="taxonomic scope" value="Eukaryota"/>
</dbReference>
<keyword evidence="2" id="KW-0238">DNA-binding</keyword>
<dbReference type="OrthoDB" id="60033at2759"/>
<evidence type="ECO:0000313" key="8">
    <source>
        <dbReference type="Proteomes" id="UP000006310"/>
    </source>
</evidence>
<accession>J7RVA4</accession>
<feature type="compositionally biased region" description="Low complexity" evidence="5">
    <location>
        <begin position="44"/>
        <end position="57"/>
    </location>
</feature>
<evidence type="ECO:0000256" key="3">
    <source>
        <dbReference type="ARBA" id="ARBA00023242"/>
    </source>
</evidence>
<dbReference type="GeneID" id="34524492"/>
<evidence type="ECO:0000259" key="6">
    <source>
        <dbReference type="PROSITE" id="PS00434"/>
    </source>
</evidence>
<feature type="region of interest" description="Disordered" evidence="5">
    <location>
        <begin position="151"/>
        <end position="183"/>
    </location>
</feature>
<dbReference type="HOGENOM" id="CLU_334955_0_0_1"/>
<sequence>MKETTPTDEFTQAHGGSAAGGWPEAGQPGQHLPDGAPGSGLSNTPTTASGTGAGAPAKSQQNTVFIHKLYHILEDDALRDLIWWAPNGMSFYIRPNETFSKTLATYFKHTNITSFVRQLNIYGFHKVTNWNDTAAFAAVSNDGRNNSLGALPGGPDMNTHSPSTGVVVKSEPHTKSGPGATSSPVKIWEFKHSANLFRRGDIEGLKFIKRRSSAKSISQMSSRKGSGNSTSGLTPNAIAAAAAAYVPVGILTSGISLAQGSTGPGGGGTHSERNSIPQLKNNAPGGGPSLEGPSTGAGAQVVGSSNEIDVHEHNANYQQKQQHHRMSSNEQLYGMYPQQQQQVNAPVAIRAYRSSESLPNFQPSQQGAPTTYNNDAEISMLELQEHSRLSYWELVERIKATNGDMVALIDLVQKLASIPNKKKDTKEVEKARQSLQKKILKLKADVVKRYQSDAPTYQQVINMANSNFQNPQINQGSQDIMNTPNSQRVPSVSVQNSQPRHSQNMTLPQQAYYNDFISQQHQQQQQQQQQVMTEQQMMGYQQQYGGSPIIFAAPGGNPGINSSNVTAANSTVATMPGGQPSKVAGFPNSFTPPNMGVYNEPQRPMMNPFEMRNFTGDALVTKRNMSVLVDPLTPVLNPNNPNPQLNTHPTQSINTHPTQSINTHPTQSINTATNNIPIAMRPVPVSKDSGRSSVVSISSVIEGRSRTPENLLKESRKRSSASSVSKSPLTDSARGSTSSRTGNSLANINEEKVSDIRGKHRSHSPALNVLMQQSDPGISDRQIITPQNSVSLDKNEKLVGNEEHPPNGSTSGSSKVYMLLNETEEAKAGNRDAENISNGDDQGEQVAKKVKI</sequence>
<dbReference type="InterPro" id="IPR000232">
    <property type="entry name" value="HSF_DNA-bd"/>
</dbReference>
<reference evidence="8" key="2">
    <citation type="submission" date="2012-08" db="EMBL/GenBank/DDBJ databases">
        <title>Genome sequence of Kazachstania naganishii.</title>
        <authorList>
            <person name="Gordon J.L."/>
            <person name="Armisen D."/>
            <person name="Proux-Wera E."/>
            <person name="OhEigeartaigh S.S."/>
            <person name="Byrne K.P."/>
            <person name="Wolfe K.H."/>
        </authorList>
    </citation>
    <scope>NUCLEOTIDE SEQUENCE [LARGE SCALE GENOMIC DNA]</scope>
    <source>
        <strain evidence="8">ATCC MYA-139 / BCRC 22969 / CBS 8797 / CCRC 22969 / KCTC 17520 / NBRC 10181 / NCYC 3082</strain>
    </source>
</reference>
<dbReference type="PANTHER" id="PTHR10015">
    <property type="entry name" value="HEAT SHOCK TRANSCRIPTION FACTOR"/>
    <property type="match status" value="1"/>
</dbReference>
<dbReference type="GO" id="GO:0043565">
    <property type="term" value="F:sequence-specific DNA binding"/>
    <property type="evidence" value="ECO:0007669"/>
    <property type="project" value="InterPro"/>
</dbReference>
<feature type="region of interest" description="Disordered" evidence="5">
    <location>
        <begin position="798"/>
        <end position="852"/>
    </location>
</feature>
<evidence type="ECO:0000313" key="7">
    <source>
        <dbReference type="EMBL" id="CCK68842.1"/>
    </source>
</evidence>
<dbReference type="Proteomes" id="UP000006310">
    <property type="component" value="Chromosome 2"/>
</dbReference>
<keyword evidence="3" id="KW-0539">Nucleus</keyword>
<reference evidence="7 8" key="1">
    <citation type="journal article" date="2011" name="Proc. Natl. Acad. Sci. U.S.A.">
        <title>Evolutionary erosion of yeast sex chromosomes by mating-type switching accidents.</title>
        <authorList>
            <person name="Gordon J.L."/>
            <person name="Armisen D."/>
            <person name="Proux-Wera E."/>
            <person name="Oheigeartaigh S.S."/>
            <person name="Byrne K.P."/>
            <person name="Wolfe K.H."/>
        </authorList>
    </citation>
    <scope>NUCLEOTIDE SEQUENCE [LARGE SCALE GENOMIC DNA]</scope>
    <source>
        <strain evidence="8">ATCC MYA-139 / BCRC 22969 / CBS 8797 / CCRC 22969 / KCTC 17520 / NBRC 10181 / NCYC 3082</strain>
    </source>
</reference>
<feature type="compositionally biased region" description="Basic and acidic residues" evidence="5">
    <location>
        <begin position="824"/>
        <end position="834"/>
    </location>
</feature>
<feature type="domain" description="HSF-type DNA-binding" evidence="6">
    <location>
        <begin position="103"/>
        <end position="127"/>
    </location>
</feature>
<dbReference type="PANTHER" id="PTHR10015:SF396">
    <property type="entry name" value="FLOCCULATION SUPPRESSION PROTEIN"/>
    <property type="match status" value="1"/>
</dbReference>
<evidence type="ECO:0000256" key="4">
    <source>
        <dbReference type="RuleBase" id="RU004020"/>
    </source>
</evidence>
<organism evidence="7 8">
    <name type="scientific">Huiozyma naganishii (strain ATCC MYA-139 / BCRC 22969 / CBS 8797 / KCTC 17520 / NBRC 10181 / NCYC 3082 / Yp74L-3)</name>
    <name type="common">Yeast</name>
    <name type="synonym">Kazachstania naganishii</name>
    <dbReference type="NCBI Taxonomy" id="1071383"/>
    <lineage>
        <taxon>Eukaryota</taxon>
        <taxon>Fungi</taxon>
        <taxon>Dikarya</taxon>
        <taxon>Ascomycota</taxon>
        <taxon>Saccharomycotina</taxon>
        <taxon>Saccharomycetes</taxon>
        <taxon>Saccharomycetales</taxon>
        <taxon>Saccharomycetaceae</taxon>
        <taxon>Huiozyma</taxon>
    </lineage>
</organism>
<proteinExistence type="inferred from homology"/>
<protein>
    <recommendedName>
        <fullName evidence="6">HSF-type DNA-binding domain-containing protein</fullName>
    </recommendedName>
</protein>
<dbReference type="InterPro" id="IPR036388">
    <property type="entry name" value="WH-like_DNA-bd_sf"/>
</dbReference>
<feature type="compositionally biased region" description="Polar residues" evidence="5">
    <location>
        <begin position="651"/>
        <end position="676"/>
    </location>
</feature>
<dbReference type="PRINTS" id="PR00056">
    <property type="entry name" value="HSFDOMAIN"/>
</dbReference>
<dbReference type="RefSeq" id="XP_022463088.1">
    <property type="nucleotide sequence ID" value="XM_022606388.1"/>
</dbReference>
<dbReference type="Pfam" id="PF00447">
    <property type="entry name" value="HSF_DNA-bind"/>
    <property type="match status" value="1"/>
</dbReference>
<dbReference type="PROSITE" id="PS00434">
    <property type="entry name" value="HSF_DOMAIN"/>
    <property type="match status" value="1"/>
</dbReference>
<name>J7RVA4_HUIN7</name>
<feature type="region of interest" description="Disordered" evidence="5">
    <location>
        <begin position="706"/>
        <end position="764"/>
    </location>
</feature>
<feature type="compositionally biased region" description="Polar residues" evidence="5">
    <location>
        <begin position="728"/>
        <end position="747"/>
    </location>
</feature>
<comment type="similarity">
    <text evidence="4">Belongs to the HSF family.</text>
</comment>
<dbReference type="OMA" id="GEAHHAT"/>
<dbReference type="STRING" id="1071383.J7RVA4"/>
<feature type="region of interest" description="Disordered" evidence="5">
    <location>
        <begin position="637"/>
        <end position="676"/>
    </location>
</feature>
<feature type="region of interest" description="Disordered" evidence="5">
    <location>
        <begin position="1"/>
        <end position="58"/>
    </location>
</feature>
<evidence type="ECO:0000256" key="1">
    <source>
        <dbReference type="ARBA" id="ARBA00004123"/>
    </source>
</evidence>
<dbReference type="InterPro" id="IPR036390">
    <property type="entry name" value="WH_DNA-bd_sf"/>
</dbReference>
<evidence type="ECO:0000256" key="2">
    <source>
        <dbReference type="ARBA" id="ARBA00023125"/>
    </source>
</evidence>
<gene>
    <name evidence="7" type="primary">KNAG0B04040</name>
    <name evidence="7" type="ordered locus">KNAG_0B04040</name>
</gene>
<feature type="region of interest" description="Disordered" evidence="5">
    <location>
        <begin position="260"/>
        <end position="301"/>
    </location>
</feature>
<dbReference type="EMBL" id="HE978315">
    <property type="protein sequence ID" value="CCK68842.1"/>
    <property type="molecule type" value="Genomic_DNA"/>
</dbReference>
<dbReference type="SMART" id="SM00415">
    <property type="entry name" value="HSF"/>
    <property type="match status" value="1"/>
</dbReference>
<dbReference type="KEGG" id="kng:KNAG_0B04040"/>
<comment type="subcellular location">
    <subcellularLocation>
        <location evidence="1">Nucleus</location>
    </subcellularLocation>
</comment>
<dbReference type="GO" id="GO:0005634">
    <property type="term" value="C:nucleus"/>
    <property type="evidence" value="ECO:0007669"/>
    <property type="project" value="UniProtKB-SubCell"/>
</dbReference>